<protein>
    <submittedName>
        <fullName evidence="9">MFS transporter</fullName>
    </submittedName>
</protein>
<feature type="transmembrane region" description="Helical" evidence="7">
    <location>
        <begin position="179"/>
        <end position="196"/>
    </location>
</feature>
<feature type="transmembrane region" description="Helical" evidence="7">
    <location>
        <begin position="376"/>
        <end position="398"/>
    </location>
</feature>
<dbReference type="GO" id="GO:0022857">
    <property type="term" value="F:transmembrane transporter activity"/>
    <property type="evidence" value="ECO:0007669"/>
    <property type="project" value="InterPro"/>
</dbReference>
<feature type="transmembrane region" description="Helical" evidence="7">
    <location>
        <begin position="247"/>
        <end position="274"/>
    </location>
</feature>
<feature type="transmembrane region" description="Helical" evidence="7">
    <location>
        <begin position="286"/>
        <end position="306"/>
    </location>
</feature>
<feature type="transmembrane region" description="Helical" evidence="7">
    <location>
        <begin position="217"/>
        <end position="241"/>
    </location>
</feature>
<feature type="domain" description="Major facilitator superfamily (MFS) profile" evidence="8">
    <location>
        <begin position="1"/>
        <end position="403"/>
    </location>
</feature>
<dbReference type="InterPro" id="IPR050171">
    <property type="entry name" value="MFS_Transporters"/>
</dbReference>
<comment type="caution">
    <text evidence="9">The sequence shown here is derived from an EMBL/GenBank/DDBJ whole genome shotgun (WGS) entry which is preliminary data.</text>
</comment>
<evidence type="ECO:0000259" key="8">
    <source>
        <dbReference type="PROSITE" id="PS50850"/>
    </source>
</evidence>
<name>A0A6I2KWU9_9BURK</name>
<dbReference type="AlphaFoldDB" id="A0A6I2KWU9"/>
<accession>A0A6I2KWU9</accession>
<dbReference type="Proteomes" id="UP000433309">
    <property type="component" value="Unassembled WGS sequence"/>
</dbReference>
<evidence type="ECO:0000256" key="5">
    <source>
        <dbReference type="ARBA" id="ARBA00022989"/>
    </source>
</evidence>
<comment type="subcellular location">
    <subcellularLocation>
        <location evidence="1">Cell membrane</location>
        <topology evidence="1">Multi-pass membrane protein</topology>
    </subcellularLocation>
</comment>
<sequence>MKICAAARKSGSCSISFSKGWCKYSKCEFFHIRCARLSNAATPLYGFWQQSMGFASATLTVVFACYIVGLLLTLTIAGQLSDHYGRKALLLPCVGLAIVAAILFDHANSIGMLMLARFLTGISVGLVVSGGMANVVEHAQSNRKHFASLMASVAMVAGAGSGPLLAGIVAHYVHSPVHTVFRIEIAVLCLALLALLNQKNQRLGVGAFKPRLPAVSADKLSIVLLGIAFFGPGLTSTSFILSLGPKLIASFLGVNSPLITGCVAFAMFIVAVGVQLVAKRCSGRGVFLLSGLSTACAMVCVWVAMATNGVPWLIASALLAGSGQGLGQLGGLTLIASNIPAERRAEANAVFNMGGYIPAGAIPVVTGHLIDAKGLTVGVTSLALIIGSLACLALIVLWRQRLK</sequence>
<evidence type="ECO:0000256" key="2">
    <source>
        <dbReference type="ARBA" id="ARBA00022448"/>
    </source>
</evidence>
<proteinExistence type="predicted"/>
<evidence type="ECO:0000256" key="6">
    <source>
        <dbReference type="ARBA" id="ARBA00023136"/>
    </source>
</evidence>
<evidence type="ECO:0000313" key="10">
    <source>
        <dbReference type="Proteomes" id="UP000433309"/>
    </source>
</evidence>
<feature type="transmembrane region" description="Helical" evidence="7">
    <location>
        <begin position="349"/>
        <end position="370"/>
    </location>
</feature>
<evidence type="ECO:0000256" key="1">
    <source>
        <dbReference type="ARBA" id="ARBA00004651"/>
    </source>
</evidence>
<keyword evidence="6 7" id="KW-0472">Membrane</keyword>
<dbReference type="GO" id="GO:0005886">
    <property type="term" value="C:plasma membrane"/>
    <property type="evidence" value="ECO:0007669"/>
    <property type="project" value="UniProtKB-SubCell"/>
</dbReference>
<dbReference type="EMBL" id="WKJK01000001">
    <property type="protein sequence ID" value="MRW88894.1"/>
    <property type="molecule type" value="Genomic_DNA"/>
</dbReference>
<dbReference type="PROSITE" id="PS50850">
    <property type="entry name" value="MFS"/>
    <property type="match status" value="1"/>
</dbReference>
<keyword evidence="2" id="KW-0813">Transport</keyword>
<evidence type="ECO:0000313" key="9">
    <source>
        <dbReference type="EMBL" id="MRW88894.1"/>
    </source>
</evidence>
<feature type="transmembrane region" description="Helical" evidence="7">
    <location>
        <begin position="110"/>
        <end position="136"/>
    </location>
</feature>
<dbReference type="InterPro" id="IPR020846">
    <property type="entry name" value="MFS_dom"/>
</dbReference>
<organism evidence="9 10">
    <name type="scientific">Duganella guangzhouensis</name>
    <dbReference type="NCBI Taxonomy" id="2666084"/>
    <lineage>
        <taxon>Bacteria</taxon>
        <taxon>Pseudomonadati</taxon>
        <taxon>Pseudomonadota</taxon>
        <taxon>Betaproteobacteria</taxon>
        <taxon>Burkholderiales</taxon>
        <taxon>Oxalobacteraceae</taxon>
        <taxon>Telluria group</taxon>
        <taxon>Duganella</taxon>
    </lineage>
</organism>
<feature type="transmembrane region" description="Helical" evidence="7">
    <location>
        <begin position="88"/>
        <end position="104"/>
    </location>
</feature>
<dbReference type="Pfam" id="PF07690">
    <property type="entry name" value="MFS_1"/>
    <property type="match status" value="1"/>
</dbReference>
<gene>
    <name evidence="9" type="ORF">GJ699_02750</name>
</gene>
<feature type="transmembrane region" description="Helical" evidence="7">
    <location>
        <begin position="312"/>
        <end position="337"/>
    </location>
</feature>
<evidence type="ECO:0000256" key="7">
    <source>
        <dbReference type="SAM" id="Phobius"/>
    </source>
</evidence>
<reference evidence="9 10" key="1">
    <citation type="submission" date="2019-11" db="EMBL/GenBank/DDBJ databases">
        <title>Novel species isolated from a subtropical stream in China.</title>
        <authorList>
            <person name="Lu H."/>
        </authorList>
    </citation>
    <scope>NUCLEOTIDE SEQUENCE [LARGE SCALE GENOMIC DNA]</scope>
    <source>
        <strain evidence="9 10">FT80W</strain>
    </source>
</reference>
<keyword evidence="4 7" id="KW-0812">Transmembrane</keyword>
<keyword evidence="10" id="KW-1185">Reference proteome</keyword>
<dbReference type="SUPFAM" id="SSF103473">
    <property type="entry name" value="MFS general substrate transporter"/>
    <property type="match status" value="1"/>
</dbReference>
<dbReference type="Gene3D" id="1.20.1250.20">
    <property type="entry name" value="MFS general substrate transporter like domains"/>
    <property type="match status" value="2"/>
</dbReference>
<dbReference type="InterPro" id="IPR011701">
    <property type="entry name" value="MFS"/>
</dbReference>
<dbReference type="InterPro" id="IPR036259">
    <property type="entry name" value="MFS_trans_sf"/>
</dbReference>
<feature type="transmembrane region" description="Helical" evidence="7">
    <location>
        <begin position="148"/>
        <end position="173"/>
    </location>
</feature>
<dbReference type="PANTHER" id="PTHR23517">
    <property type="entry name" value="RESISTANCE PROTEIN MDTM, PUTATIVE-RELATED-RELATED"/>
    <property type="match status" value="1"/>
</dbReference>
<keyword evidence="5 7" id="KW-1133">Transmembrane helix</keyword>
<evidence type="ECO:0000256" key="4">
    <source>
        <dbReference type="ARBA" id="ARBA00022692"/>
    </source>
</evidence>
<feature type="transmembrane region" description="Helical" evidence="7">
    <location>
        <begin position="54"/>
        <end position="76"/>
    </location>
</feature>
<keyword evidence="3" id="KW-1003">Cell membrane</keyword>
<evidence type="ECO:0000256" key="3">
    <source>
        <dbReference type="ARBA" id="ARBA00022475"/>
    </source>
</evidence>
<dbReference type="PANTHER" id="PTHR23517:SF13">
    <property type="entry name" value="MAJOR FACILITATOR SUPERFAMILY MFS_1"/>
    <property type="match status" value="1"/>
</dbReference>